<evidence type="ECO:0000313" key="4">
    <source>
        <dbReference type="Proteomes" id="UP000507140"/>
    </source>
</evidence>
<comment type="similarity">
    <text evidence="1">Belongs to the universal stress protein A family.</text>
</comment>
<accession>A0ABM8LLC9</accession>
<dbReference type="Proteomes" id="UP000507140">
    <property type="component" value="Unassembled WGS sequence"/>
</dbReference>
<reference evidence="3 4" key="1">
    <citation type="submission" date="2020-04" db="EMBL/GenBank/DDBJ databases">
        <authorList>
            <person name="De Canck E."/>
        </authorList>
    </citation>
    <scope>NUCLEOTIDE SEQUENCE [LARGE SCALE GENOMIC DNA]</scope>
    <source>
        <strain evidence="3 4">LMG 3415</strain>
    </source>
</reference>
<dbReference type="PRINTS" id="PR01438">
    <property type="entry name" value="UNVRSLSTRESS"/>
</dbReference>
<dbReference type="PANTHER" id="PTHR46268">
    <property type="entry name" value="STRESS RESPONSE PROTEIN NHAX"/>
    <property type="match status" value="1"/>
</dbReference>
<dbReference type="InterPro" id="IPR006015">
    <property type="entry name" value="Universal_stress_UspA"/>
</dbReference>
<organism evidence="3 4">
    <name type="scientific">Achromobacter mucicolens</name>
    <dbReference type="NCBI Taxonomy" id="1389922"/>
    <lineage>
        <taxon>Bacteria</taxon>
        <taxon>Pseudomonadati</taxon>
        <taxon>Pseudomonadota</taxon>
        <taxon>Betaproteobacteria</taxon>
        <taxon>Burkholderiales</taxon>
        <taxon>Alcaligenaceae</taxon>
        <taxon>Achromobacter</taxon>
    </lineage>
</organism>
<evidence type="ECO:0000256" key="1">
    <source>
        <dbReference type="ARBA" id="ARBA00008791"/>
    </source>
</evidence>
<dbReference type="InterPro" id="IPR014729">
    <property type="entry name" value="Rossmann-like_a/b/a_fold"/>
</dbReference>
<proteinExistence type="inferred from homology"/>
<feature type="domain" description="UspA" evidence="2">
    <location>
        <begin position="4"/>
        <end position="130"/>
    </location>
</feature>
<gene>
    <name evidence="3" type="ORF">LMG3415_05534</name>
</gene>
<dbReference type="PANTHER" id="PTHR46268:SF15">
    <property type="entry name" value="UNIVERSAL STRESS PROTEIN HP_0031"/>
    <property type="match status" value="1"/>
</dbReference>
<dbReference type="InterPro" id="IPR006016">
    <property type="entry name" value="UspA"/>
</dbReference>
<dbReference type="Gene3D" id="3.40.50.620">
    <property type="entry name" value="HUPs"/>
    <property type="match status" value="1"/>
</dbReference>
<dbReference type="Pfam" id="PF00582">
    <property type="entry name" value="Usp"/>
    <property type="match status" value="1"/>
</dbReference>
<comment type="caution">
    <text evidence="3">The sequence shown here is derived from an EMBL/GenBank/DDBJ whole genome shotgun (WGS) entry which is preliminary data.</text>
</comment>
<dbReference type="CDD" id="cd00293">
    <property type="entry name" value="USP-like"/>
    <property type="match status" value="1"/>
</dbReference>
<sequence>MSLYRRILIPIDGSQTAELGLDEAMRLAVCNGARIRLICVVGELPLSSRIGADCYSPKEVRMLSRELGVQVLRNAARRVRARCIPVDSALFEAGEQSFEERVAQEADAWGADLIVMGARGGDGFNAIPRGAGARSARRAAPMLLVHESARKAQRRSVHGGRQAEIASSLAYRVDSF</sequence>
<evidence type="ECO:0000259" key="2">
    <source>
        <dbReference type="Pfam" id="PF00582"/>
    </source>
</evidence>
<keyword evidence="4" id="KW-1185">Reference proteome</keyword>
<dbReference type="RefSeq" id="WP_180100643.1">
    <property type="nucleotide sequence ID" value="NZ_CADIKR010000009.1"/>
</dbReference>
<dbReference type="EMBL" id="CADIKR010000009">
    <property type="protein sequence ID" value="CAB3920744.1"/>
    <property type="molecule type" value="Genomic_DNA"/>
</dbReference>
<dbReference type="SUPFAM" id="SSF52402">
    <property type="entry name" value="Adenine nucleotide alpha hydrolases-like"/>
    <property type="match status" value="1"/>
</dbReference>
<name>A0ABM8LLC9_9BURK</name>
<evidence type="ECO:0000313" key="3">
    <source>
        <dbReference type="EMBL" id="CAB3920744.1"/>
    </source>
</evidence>
<protein>
    <recommendedName>
        <fullName evidence="2">UspA domain-containing protein</fullName>
    </recommendedName>
</protein>